<organism evidence="3 4">
    <name type="scientific">Trichuris muris</name>
    <name type="common">Mouse whipworm</name>
    <dbReference type="NCBI Taxonomy" id="70415"/>
    <lineage>
        <taxon>Eukaryota</taxon>
        <taxon>Metazoa</taxon>
        <taxon>Ecdysozoa</taxon>
        <taxon>Nematoda</taxon>
        <taxon>Enoplea</taxon>
        <taxon>Dorylaimia</taxon>
        <taxon>Trichinellida</taxon>
        <taxon>Trichuridae</taxon>
        <taxon>Trichuris</taxon>
    </lineage>
</organism>
<reference evidence="4" key="1">
    <citation type="submission" date="2019-12" db="UniProtKB">
        <authorList>
            <consortium name="WormBaseParasite"/>
        </authorList>
    </citation>
    <scope>IDENTIFICATION</scope>
</reference>
<feature type="region of interest" description="Disordered" evidence="1">
    <location>
        <begin position="314"/>
        <end position="336"/>
    </location>
</feature>
<evidence type="ECO:0000256" key="1">
    <source>
        <dbReference type="SAM" id="MobiDB-lite"/>
    </source>
</evidence>
<sequence>MALPLCRSSQQCQFSIFIIVFALLILRGNGKGNGINGHWKKPFQSDTFQGCCLPFVPYAIGKRSLQSRRISHLFDVVIDNSHQHESLEANGVGDTAREKELLHVRRKRFTRDHLGNEEIPNAYAFGTTLLAVTEDDMLFKFFFPRPLLSKYCNYNGHARFMLNEQHVCLQSVAKLSELCEKNKALSASFFFKNYRLLKSPSLLNGSELSGQLYADFGNPFSPSTTNESIAVQLVTHKGDQNGKAKRSDIPAVGEPIWDASSSVCRNVALKADFVIRVDRGDFPRHFSIRYDAVANGTSVGYKLTSPITVFSSGVNSNENSTKGEEPLAVPKPMPDGDCDRSNQHVVRFGYNTFGSCFIRLPTLLNLTVCQRIQQFINEIIYASSEVLQLSHYLQATRNDKNSWMPVLMKEKPSLDEVTFEDGRCRLVMDARMEIIYIRDYDHLNDTYRLIEASISFGKPERLPSLVDSAGFGTGQSSHRYIVQMAVVFSDRTQPEERSTNIALPVIFNELYSLFFDVFE</sequence>
<protein>
    <submittedName>
        <fullName evidence="4">DUF1619 domain-containing protein</fullName>
    </submittedName>
</protein>
<keyword evidence="2" id="KW-0732">Signal</keyword>
<dbReference type="PANTHER" id="PTHR14611:SF2">
    <property type="entry name" value="TECTONIC"/>
    <property type="match status" value="1"/>
</dbReference>
<evidence type="ECO:0000313" key="3">
    <source>
        <dbReference type="Proteomes" id="UP000046395"/>
    </source>
</evidence>
<proteinExistence type="predicted"/>
<dbReference type="PANTHER" id="PTHR14611">
    <property type="entry name" value="TECTONIC FAMILY MEMBER"/>
    <property type="match status" value="1"/>
</dbReference>
<dbReference type="Proteomes" id="UP000046395">
    <property type="component" value="Unassembled WGS sequence"/>
</dbReference>
<keyword evidence="3" id="KW-1185">Reference proteome</keyword>
<accession>A0A5S6QL49</accession>
<dbReference type="WBParaSite" id="TMUE_2000008071.1">
    <property type="protein sequence ID" value="TMUE_2000008071.1"/>
    <property type="gene ID" value="WBGene00290740"/>
</dbReference>
<evidence type="ECO:0000313" key="4">
    <source>
        <dbReference type="WBParaSite" id="TMUE_2000008071.1"/>
    </source>
</evidence>
<dbReference type="STRING" id="70415.A0A5S6QL49"/>
<name>A0A5S6QL49_TRIMR</name>
<evidence type="ECO:0000256" key="2">
    <source>
        <dbReference type="SAM" id="SignalP"/>
    </source>
</evidence>
<dbReference type="AlphaFoldDB" id="A0A5S6QL49"/>
<feature type="signal peptide" evidence="2">
    <location>
        <begin position="1"/>
        <end position="32"/>
    </location>
</feature>
<dbReference type="InterPro" id="IPR040354">
    <property type="entry name" value="TCTN1-3"/>
</dbReference>
<feature type="chain" id="PRO_5024398069" evidence="2">
    <location>
        <begin position="33"/>
        <end position="519"/>
    </location>
</feature>